<dbReference type="Proteomes" id="UP000685013">
    <property type="component" value="Chromosome 12"/>
</dbReference>
<dbReference type="EMBL" id="JAGKQH010000012">
    <property type="protein sequence ID" value="KAG6585154.1"/>
    <property type="molecule type" value="Genomic_DNA"/>
</dbReference>
<feature type="compositionally biased region" description="Low complexity" evidence="1">
    <location>
        <begin position="449"/>
        <end position="460"/>
    </location>
</feature>
<feature type="compositionally biased region" description="Polar residues" evidence="1">
    <location>
        <begin position="399"/>
        <end position="408"/>
    </location>
</feature>
<evidence type="ECO:0000256" key="1">
    <source>
        <dbReference type="SAM" id="MobiDB-lite"/>
    </source>
</evidence>
<feature type="domain" description="DUF6857" evidence="3">
    <location>
        <begin position="287"/>
        <end position="522"/>
    </location>
</feature>
<feature type="region of interest" description="Disordered" evidence="1">
    <location>
        <begin position="436"/>
        <end position="470"/>
    </location>
</feature>
<gene>
    <name evidence="4" type="ORF">SDJN03_17887</name>
</gene>
<dbReference type="AlphaFoldDB" id="A0AAV6MNG8"/>
<feature type="region of interest" description="Disordered" evidence="1">
    <location>
        <begin position="108"/>
        <end position="145"/>
    </location>
</feature>
<dbReference type="Pfam" id="PF06075">
    <property type="entry name" value="DUF936"/>
    <property type="match status" value="1"/>
</dbReference>
<reference evidence="4 5" key="1">
    <citation type="journal article" date="2021" name="Hortic Res">
        <title>The domestication of Cucurbita argyrosperma as revealed by the genome of its wild relative.</title>
        <authorList>
            <person name="Barrera-Redondo J."/>
            <person name="Sanchez-de la Vega G."/>
            <person name="Aguirre-Liguori J.A."/>
            <person name="Castellanos-Morales G."/>
            <person name="Gutierrez-Guerrero Y.T."/>
            <person name="Aguirre-Dugua X."/>
            <person name="Aguirre-Planter E."/>
            <person name="Tenaillon M.I."/>
            <person name="Lira-Saade R."/>
            <person name="Eguiarte L.E."/>
        </authorList>
    </citation>
    <scope>NUCLEOTIDE SEQUENCE [LARGE SCALE GENOMIC DNA]</scope>
    <source>
        <strain evidence="4">JBR-2021</strain>
    </source>
</reference>
<feature type="region of interest" description="Disordered" evidence="1">
    <location>
        <begin position="224"/>
        <end position="283"/>
    </location>
</feature>
<protein>
    <submittedName>
        <fullName evidence="4">Uncharacterized protein</fullName>
    </submittedName>
</protein>
<comment type="caution">
    <text evidence="4">The sequence shown here is derived from an EMBL/GenBank/DDBJ whole genome shotgun (WGS) entry which is preliminary data.</text>
</comment>
<dbReference type="PANTHER" id="PTHR31928:SF6">
    <property type="entry name" value="DUF936 DOMAIN-CONTAINING PROTEIN"/>
    <property type="match status" value="1"/>
</dbReference>
<evidence type="ECO:0000313" key="4">
    <source>
        <dbReference type="EMBL" id="KAG6585154.1"/>
    </source>
</evidence>
<accession>A0AAV6MNG8</accession>
<feature type="region of interest" description="Disordered" evidence="1">
    <location>
        <begin position="379"/>
        <end position="410"/>
    </location>
</feature>
<name>A0AAV6MNG8_9ROSI</name>
<evidence type="ECO:0000259" key="3">
    <source>
        <dbReference type="Pfam" id="PF21647"/>
    </source>
</evidence>
<proteinExistence type="predicted"/>
<feature type="compositionally biased region" description="Low complexity" evidence="1">
    <location>
        <begin position="379"/>
        <end position="398"/>
    </location>
</feature>
<dbReference type="InterPro" id="IPR010341">
    <property type="entry name" value="DUF936_pln"/>
</dbReference>
<keyword evidence="5" id="KW-1185">Reference proteome</keyword>
<evidence type="ECO:0000313" key="5">
    <source>
        <dbReference type="Proteomes" id="UP000685013"/>
    </source>
</evidence>
<feature type="domain" description="DUF936" evidence="2">
    <location>
        <begin position="4"/>
        <end position="120"/>
    </location>
</feature>
<evidence type="ECO:0000259" key="2">
    <source>
        <dbReference type="Pfam" id="PF06075"/>
    </source>
</evidence>
<dbReference type="InterPro" id="IPR049172">
    <property type="entry name" value="DUF6857_pln"/>
</dbReference>
<dbReference type="Pfam" id="PF21647">
    <property type="entry name" value="DUF6857"/>
    <property type="match status" value="1"/>
</dbReference>
<organism evidence="4 5">
    <name type="scientific">Cucurbita argyrosperma subsp. sororia</name>
    <dbReference type="NCBI Taxonomy" id="37648"/>
    <lineage>
        <taxon>Eukaryota</taxon>
        <taxon>Viridiplantae</taxon>
        <taxon>Streptophyta</taxon>
        <taxon>Embryophyta</taxon>
        <taxon>Tracheophyta</taxon>
        <taxon>Spermatophyta</taxon>
        <taxon>Magnoliopsida</taxon>
        <taxon>eudicotyledons</taxon>
        <taxon>Gunneridae</taxon>
        <taxon>Pentapetalae</taxon>
        <taxon>rosids</taxon>
        <taxon>fabids</taxon>
        <taxon>Cucurbitales</taxon>
        <taxon>Cucurbitaceae</taxon>
        <taxon>Cucurbiteae</taxon>
        <taxon>Cucurbita</taxon>
    </lineage>
</organism>
<feature type="non-terminal residue" evidence="4">
    <location>
        <position position="1"/>
    </location>
</feature>
<dbReference type="PANTHER" id="PTHR31928">
    <property type="entry name" value="EXPRESSED PROTEIN"/>
    <property type="match status" value="1"/>
</dbReference>
<sequence length="575" mass="62436">MATLAPGVLVKLLDGMSSGVKPTSDHRSSLLQVTDIVPADLDEKNLWPKHGFYIKVSDSSHSIYVSLPTDQGDFVLSNKMQLGQFIYVDKLEPGSPVPVVKGAKPLPGRHPLVGTPEPLMGLREKGEKCDEKSKAKGSVPRRGSWGTGMIHGDGYSSPMILKPVPLDFDQCTPVKERIMSPMVKGKSGIRSSFGGGLLAKIESPAPSILRKSCASISKFPRSKSVCERDPRISSPASFNSAVAKKSTTPPPSLRNQRTSRIDASPMLNSSQYGPSDSDDSGTILPINLPGKLSILGKEAVQQRDTAQKIALQSLRGATATDALVRSLRMLSRLSKSARADAPANCFDKFLEFHQQIMQAVSDMVSVQAATELAQNQNFIKQQQQQEQESPSSSILSEITPNSSNPESSLSKKRCGLYKSVATCACPERSEQRIKTNFGKVVMPREQKASSSSSSSSTSTSVGENDENQKPPMAMAMATTSWSSSSSLSDTIKLGKEIEREAGKWFMEFIEKALEAGMKKSKGAGDEDVRKVPQSVLLKLINWVEVEQCNNNNNRGVLHPRGLQIARKLRIKIKNP</sequence>
<feature type="compositionally biased region" description="Basic and acidic residues" evidence="1">
    <location>
        <begin position="122"/>
        <end position="134"/>
    </location>
</feature>
<dbReference type="InterPro" id="IPR048297">
    <property type="entry name" value="DUF936_dom_pln"/>
</dbReference>